<accession>B2ZY88</accession>
<dbReference type="RefSeq" id="YP_001950153.1">
    <property type="nucleotide sequence ID" value="NC_010811.2"/>
</dbReference>
<dbReference type="GeneID" id="6369785"/>
<evidence type="ECO:0000313" key="2">
    <source>
        <dbReference type="Proteomes" id="UP000001034"/>
    </source>
</evidence>
<organism evidence="1 2">
    <name type="scientific">Ralstonia phage phiRSL1</name>
    <dbReference type="NCBI Taxonomy" id="1980924"/>
    <lineage>
        <taxon>Viruses</taxon>
        <taxon>Duplodnaviria</taxon>
        <taxon>Heunggongvirae</taxon>
        <taxon>Uroviricota</taxon>
        <taxon>Caudoviricetes</taxon>
        <taxon>Mieseafarmvirus</taxon>
        <taxon>Mieseafarmvirus RSL1</taxon>
    </lineage>
</organism>
<dbReference type="OrthoDB" id="25915at10239"/>
<sequence>MKPVLQSKLYAKNAIHNGNCLAACLASILELPLWMVPPFEDMFGRNDHTARVVEWLSTAHKMDYLWEQGHPWDNGEVPEFYIAVGRSPRDLSISHATVWSKSKMVWDPHYSGDGIVAVDSIYYMVPQDPVYPEEWKQLMDFYSVSEPKGLVHEMELHIEKLQSQLRGSHTTTVQRTPREG</sequence>
<reference evidence="1 2" key="1">
    <citation type="journal article" date="2010" name="Virology">
        <title>A jumbo phage infecting the phytopathogen Ralstonia solanacearum defines a new lineage of the Myoviridae family.</title>
        <authorList>
            <person name="Yamada T."/>
            <person name="Satoh S."/>
            <person name="Ishikawa H."/>
            <person name="Fujiwara A."/>
            <person name="Kawasaki T."/>
            <person name="Fujie M."/>
            <person name="Ogata H."/>
        </authorList>
    </citation>
    <scope>NUCLEOTIDE SEQUENCE [LARGE SCALE GENOMIC DNA]</scope>
</reference>
<proteinExistence type="predicted"/>
<evidence type="ECO:0000313" key="1">
    <source>
        <dbReference type="EMBL" id="BAG41723.1"/>
    </source>
</evidence>
<dbReference type="KEGG" id="vg:6369785"/>
<dbReference type="Proteomes" id="UP000001034">
    <property type="component" value="Segment"/>
</dbReference>
<dbReference type="EMBL" id="AB366653">
    <property type="protein sequence ID" value="BAG41723.1"/>
    <property type="molecule type" value="Genomic_DNA"/>
</dbReference>
<keyword evidence="2" id="KW-1185">Reference proteome</keyword>
<name>B2ZY88_9CAUD</name>
<protein>
    <submittedName>
        <fullName evidence="1">Uncharacterized protein</fullName>
    </submittedName>
</protein>